<gene>
    <name evidence="5" type="ORF">AAFC00_005742</name>
</gene>
<dbReference type="InterPro" id="IPR036249">
    <property type="entry name" value="Thioredoxin-like_sf"/>
</dbReference>
<evidence type="ECO:0000256" key="2">
    <source>
        <dbReference type="ARBA" id="ARBA00023157"/>
    </source>
</evidence>
<dbReference type="CDD" id="cd02947">
    <property type="entry name" value="TRX_family"/>
    <property type="match status" value="1"/>
</dbReference>
<dbReference type="InterPro" id="IPR017937">
    <property type="entry name" value="Thioredoxin_CS"/>
</dbReference>
<keyword evidence="2" id="KW-1015">Disulfide bond</keyword>
<feature type="region of interest" description="Disordered" evidence="3">
    <location>
        <begin position="196"/>
        <end position="233"/>
    </location>
</feature>
<dbReference type="SUPFAM" id="SSF52833">
    <property type="entry name" value="Thioredoxin-like"/>
    <property type="match status" value="1"/>
</dbReference>
<keyword evidence="6" id="KW-1185">Reference proteome</keyword>
<evidence type="ECO:0000313" key="6">
    <source>
        <dbReference type="Proteomes" id="UP001562354"/>
    </source>
</evidence>
<dbReference type="Pfam" id="PF00085">
    <property type="entry name" value="Thioredoxin"/>
    <property type="match status" value="1"/>
</dbReference>
<organism evidence="5 6">
    <name type="scientific">Neodothiora populina</name>
    <dbReference type="NCBI Taxonomy" id="2781224"/>
    <lineage>
        <taxon>Eukaryota</taxon>
        <taxon>Fungi</taxon>
        <taxon>Dikarya</taxon>
        <taxon>Ascomycota</taxon>
        <taxon>Pezizomycotina</taxon>
        <taxon>Dothideomycetes</taxon>
        <taxon>Dothideomycetidae</taxon>
        <taxon>Dothideales</taxon>
        <taxon>Dothioraceae</taxon>
        <taxon>Neodothiora</taxon>
    </lineage>
</organism>
<reference evidence="5 6" key="1">
    <citation type="submission" date="2024-07" db="EMBL/GenBank/DDBJ databases">
        <title>Draft sequence of the Neodothiora populina.</title>
        <authorList>
            <person name="Drown D.D."/>
            <person name="Schuette U.S."/>
            <person name="Buechlein A.B."/>
            <person name="Rusch D.R."/>
            <person name="Winton L.W."/>
            <person name="Adams G.A."/>
        </authorList>
    </citation>
    <scope>NUCLEOTIDE SEQUENCE [LARGE SCALE GENOMIC DNA]</scope>
    <source>
        <strain evidence="5 6">CPC 39397</strain>
    </source>
</reference>
<comment type="similarity">
    <text evidence="1">Belongs to the thioredoxin family.</text>
</comment>
<feature type="compositionally biased region" description="Gly residues" evidence="3">
    <location>
        <begin position="210"/>
        <end position="230"/>
    </location>
</feature>
<evidence type="ECO:0000256" key="1">
    <source>
        <dbReference type="ARBA" id="ARBA00008987"/>
    </source>
</evidence>
<proteinExistence type="inferred from homology"/>
<dbReference type="PRINTS" id="PR00421">
    <property type="entry name" value="THIOREDOXIN"/>
</dbReference>
<protein>
    <recommendedName>
        <fullName evidence="4">Thioredoxin domain-containing protein</fullName>
    </recommendedName>
</protein>
<dbReference type="PROSITE" id="PS00194">
    <property type="entry name" value="THIOREDOXIN_1"/>
    <property type="match status" value="1"/>
</dbReference>
<sequence length="247" mass="25321">MSKAVRVSSQAELNRILSSSRVVVADFYADWCGPCKAIAPFYETLASKHSKPSGVTFVKINTDEQRSITTSLSITAMPTFLVFKNAREVTRIQGADPKRLEQAVKSATADVSSFEGSGRKLGDVSASPATATASSDRVGAAAAGGSTYLGGGQVTSGAPFGAKLQSFLDALYVFLGLYFISLFSFDPYAAAEASPFNTKNSQAGRRPGWLGFGGGAGGAGPRGPPGGGRKVGALSTKSAVNVGGCGT</sequence>
<dbReference type="Proteomes" id="UP001562354">
    <property type="component" value="Unassembled WGS sequence"/>
</dbReference>
<accession>A0ABR3P5P9</accession>
<dbReference type="EMBL" id="JBFMKM010000013">
    <property type="protein sequence ID" value="KAL1301498.1"/>
    <property type="molecule type" value="Genomic_DNA"/>
</dbReference>
<dbReference type="GeneID" id="95979441"/>
<dbReference type="RefSeq" id="XP_069197774.1">
    <property type="nucleotide sequence ID" value="XM_069345573.1"/>
</dbReference>
<dbReference type="PANTHER" id="PTHR46115">
    <property type="entry name" value="THIOREDOXIN-LIKE PROTEIN 1"/>
    <property type="match status" value="1"/>
</dbReference>
<evidence type="ECO:0000313" key="5">
    <source>
        <dbReference type="EMBL" id="KAL1301498.1"/>
    </source>
</evidence>
<feature type="domain" description="Thioredoxin" evidence="4">
    <location>
        <begin position="1"/>
        <end position="109"/>
    </location>
</feature>
<name>A0ABR3P5P9_9PEZI</name>
<dbReference type="Gene3D" id="3.40.30.10">
    <property type="entry name" value="Glutaredoxin"/>
    <property type="match status" value="1"/>
</dbReference>
<comment type="caution">
    <text evidence="5">The sequence shown here is derived from an EMBL/GenBank/DDBJ whole genome shotgun (WGS) entry which is preliminary data.</text>
</comment>
<evidence type="ECO:0000259" key="4">
    <source>
        <dbReference type="PROSITE" id="PS51352"/>
    </source>
</evidence>
<evidence type="ECO:0000256" key="3">
    <source>
        <dbReference type="SAM" id="MobiDB-lite"/>
    </source>
</evidence>
<dbReference type="InterPro" id="IPR013766">
    <property type="entry name" value="Thioredoxin_domain"/>
</dbReference>
<dbReference type="PROSITE" id="PS51352">
    <property type="entry name" value="THIOREDOXIN_2"/>
    <property type="match status" value="1"/>
</dbReference>